<evidence type="ECO:0000259" key="6">
    <source>
        <dbReference type="Pfam" id="PF00327"/>
    </source>
</evidence>
<dbReference type="Gene3D" id="3.30.1390.20">
    <property type="entry name" value="Ribosomal protein L30, ferredoxin-like fold domain"/>
    <property type="match status" value="1"/>
</dbReference>
<dbReference type="InterPro" id="IPR016082">
    <property type="entry name" value="Ribosomal_uL30_ferredoxin-like"/>
</dbReference>
<evidence type="ECO:0000256" key="3">
    <source>
        <dbReference type="ARBA" id="ARBA00022980"/>
    </source>
</evidence>
<dbReference type="PANTHER" id="PTHR15892">
    <property type="entry name" value="MITOCHONDRIAL RIBOSOMAL PROTEIN L30"/>
    <property type="match status" value="1"/>
</dbReference>
<dbReference type="CDD" id="cd01658">
    <property type="entry name" value="Ribosomal_L30"/>
    <property type="match status" value="1"/>
</dbReference>
<feature type="domain" description="Large ribosomal subunit protein uL30-like ferredoxin-like fold" evidence="6">
    <location>
        <begin position="9"/>
        <end position="58"/>
    </location>
</feature>
<organism evidence="7">
    <name type="scientific">Leptospirillum ferriphilum</name>
    <dbReference type="NCBI Taxonomy" id="178606"/>
    <lineage>
        <taxon>Bacteria</taxon>
        <taxon>Pseudomonadati</taxon>
        <taxon>Nitrospirota</taxon>
        <taxon>Nitrospiria</taxon>
        <taxon>Nitrospirales</taxon>
        <taxon>Nitrospiraceae</taxon>
        <taxon>Leptospirillum</taxon>
    </lineage>
</organism>
<evidence type="ECO:0000313" key="7">
    <source>
        <dbReference type="EMBL" id="HFT93326.1"/>
    </source>
</evidence>
<evidence type="ECO:0000256" key="4">
    <source>
        <dbReference type="ARBA" id="ARBA00023274"/>
    </source>
</evidence>
<dbReference type="GO" id="GO:0006412">
    <property type="term" value="P:translation"/>
    <property type="evidence" value="ECO:0007669"/>
    <property type="project" value="InterPro"/>
</dbReference>
<keyword evidence="4" id="KW-0687">Ribonucleoprotein</keyword>
<dbReference type="Pfam" id="PF00327">
    <property type="entry name" value="Ribosomal_L30"/>
    <property type="match status" value="1"/>
</dbReference>
<evidence type="ECO:0000256" key="2">
    <source>
        <dbReference type="ARBA" id="ARBA00011838"/>
    </source>
</evidence>
<evidence type="ECO:0000256" key="1">
    <source>
        <dbReference type="ARBA" id="ARBA00007594"/>
    </source>
</evidence>
<dbReference type="AlphaFoldDB" id="A0A7C3LSK5"/>
<comment type="similarity">
    <text evidence="1">Belongs to the universal ribosomal protein uL30 family.</text>
</comment>
<dbReference type="InterPro" id="IPR036919">
    <property type="entry name" value="Ribo_uL30_ferredoxin-like_sf"/>
</dbReference>
<name>A0A7C3LSK5_9BACT</name>
<reference evidence="7" key="1">
    <citation type="journal article" date="2020" name="mSystems">
        <title>Genome- and Community-Level Interaction Insights into Carbon Utilization and Element Cycling Functions of Hydrothermarchaeota in Hydrothermal Sediment.</title>
        <authorList>
            <person name="Zhou Z."/>
            <person name="Liu Y."/>
            <person name="Xu W."/>
            <person name="Pan J."/>
            <person name="Luo Z.H."/>
            <person name="Li M."/>
        </authorList>
    </citation>
    <scope>NUCLEOTIDE SEQUENCE [LARGE SCALE GENOMIC DNA]</scope>
    <source>
        <strain evidence="7">SpSt-902</strain>
    </source>
</reference>
<dbReference type="SUPFAM" id="SSF55129">
    <property type="entry name" value="Ribosomal protein L30p/L7e"/>
    <property type="match status" value="1"/>
</dbReference>
<proteinExistence type="inferred from homology"/>
<keyword evidence="3 7" id="KW-0689">Ribosomal protein</keyword>
<dbReference type="GO" id="GO:0003735">
    <property type="term" value="F:structural constituent of ribosome"/>
    <property type="evidence" value="ECO:0007669"/>
    <property type="project" value="InterPro"/>
</dbReference>
<accession>A0A7C3LSK5</accession>
<sequence>MSTESVELEITLKKSLIGTPLKVKKVVKALGLRRINQKVTHFSSPSILGMIKKTKHMISVVNK</sequence>
<dbReference type="PANTHER" id="PTHR15892:SF2">
    <property type="entry name" value="LARGE RIBOSOMAL SUBUNIT PROTEIN UL30M"/>
    <property type="match status" value="1"/>
</dbReference>
<dbReference type="PIRSF" id="PIRSF002211">
    <property type="entry name" value="Ribosomal_L30_bac-type"/>
    <property type="match status" value="1"/>
</dbReference>
<comment type="caution">
    <text evidence="7">The sequence shown here is derived from an EMBL/GenBank/DDBJ whole genome shotgun (WGS) entry which is preliminary data.</text>
</comment>
<protein>
    <recommendedName>
        <fullName evidence="5">50S ribosomal protein L30</fullName>
    </recommendedName>
</protein>
<dbReference type="NCBIfam" id="TIGR01308">
    <property type="entry name" value="rpmD_bact"/>
    <property type="match status" value="1"/>
</dbReference>
<dbReference type="InterPro" id="IPR005996">
    <property type="entry name" value="Ribosomal_uL30_bac-type"/>
</dbReference>
<dbReference type="GO" id="GO:0022625">
    <property type="term" value="C:cytosolic large ribosomal subunit"/>
    <property type="evidence" value="ECO:0007669"/>
    <property type="project" value="TreeGrafter"/>
</dbReference>
<evidence type="ECO:0000256" key="5">
    <source>
        <dbReference type="ARBA" id="ARBA00035492"/>
    </source>
</evidence>
<gene>
    <name evidence="7" type="primary">rpmD</name>
    <name evidence="7" type="ORF">ENX03_05190</name>
</gene>
<dbReference type="EMBL" id="DTMM01000096">
    <property type="protein sequence ID" value="HFT93326.1"/>
    <property type="molecule type" value="Genomic_DNA"/>
</dbReference>
<dbReference type="HAMAP" id="MF_01371_B">
    <property type="entry name" value="Ribosomal_uL30_B"/>
    <property type="match status" value="1"/>
</dbReference>
<comment type="subunit">
    <text evidence="2">Part of the 50S ribosomal subunit.</text>
</comment>